<keyword evidence="18 19" id="KW-0170">Cobalt</keyword>
<keyword evidence="11 19" id="KW-0028">Amino-acid biosynthesis</keyword>
<comment type="similarity">
    <text evidence="7 19">Belongs to the sugar phosphate cyclases superfamily. Dehydroquinate synthase family.</text>
</comment>
<evidence type="ECO:0000256" key="6">
    <source>
        <dbReference type="ARBA" id="ARBA00004661"/>
    </source>
</evidence>
<feature type="binding site" evidence="19">
    <location>
        <position position="183"/>
    </location>
    <ligand>
        <name>NAD(+)</name>
        <dbReference type="ChEBI" id="CHEBI:57540"/>
    </ligand>
</feature>
<name>I3THE5_TISMK</name>
<comment type="pathway">
    <text evidence="6 19">Metabolic intermediate biosynthesis; chorismate biosynthesis; chorismate from D-erythrose 4-phosphate and phosphoenolpyruvate: step 2/7.</text>
</comment>
<dbReference type="Pfam" id="PF24621">
    <property type="entry name" value="DHQS_C"/>
    <property type="match status" value="1"/>
</dbReference>
<protein>
    <recommendedName>
        <fullName evidence="9 19">3-dehydroquinate synthase</fullName>
        <shortName evidence="19">DHQS</shortName>
        <ecNumber evidence="8 19">4.2.3.4</ecNumber>
    </recommendedName>
</protein>
<comment type="cofactor">
    <cofactor evidence="3">
        <name>Zn(2+)</name>
        <dbReference type="ChEBI" id="CHEBI:29105"/>
    </cofactor>
</comment>
<keyword evidence="14 19" id="KW-0862">Zinc</keyword>
<keyword evidence="13 19" id="KW-0547">Nucleotide-binding</keyword>
<dbReference type="GO" id="GO:0003856">
    <property type="term" value="F:3-dehydroquinate synthase activity"/>
    <property type="evidence" value="ECO:0007669"/>
    <property type="project" value="UniProtKB-UniRule"/>
</dbReference>
<dbReference type="Pfam" id="PF01761">
    <property type="entry name" value="DHQ_synthase"/>
    <property type="match status" value="1"/>
</dbReference>
<dbReference type="PIRSF" id="PIRSF001455">
    <property type="entry name" value="DHQ_synth"/>
    <property type="match status" value="1"/>
</dbReference>
<organism evidence="22 23">
    <name type="scientific">Tistrella mobilis (strain KA081020-065)</name>
    <dbReference type="NCBI Taxonomy" id="1110502"/>
    <lineage>
        <taxon>Bacteria</taxon>
        <taxon>Pseudomonadati</taxon>
        <taxon>Pseudomonadota</taxon>
        <taxon>Alphaproteobacteria</taxon>
        <taxon>Geminicoccales</taxon>
        <taxon>Geminicoccaceae</taxon>
        <taxon>Tistrella</taxon>
    </lineage>
</organism>
<evidence type="ECO:0000256" key="10">
    <source>
        <dbReference type="ARBA" id="ARBA00022490"/>
    </source>
</evidence>
<feature type="domain" description="3-dehydroquinate synthase C-terminal" evidence="21">
    <location>
        <begin position="213"/>
        <end position="362"/>
    </location>
</feature>
<dbReference type="EC" id="4.2.3.4" evidence="8 19"/>
<feature type="domain" description="3-dehydroquinate synthase N-terminal" evidence="20">
    <location>
        <begin position="99"/>
        <end position="210"/>
    </location>
</feature>
<dbReference type="Proteomes" id="UP000005258">
    <property type="component" value="Chromosome"/>
</dbReference>
<evidence type="ECO:0000256" key="18">
    <source>
        <dbReference type="ARBA" id="ARBA00023285"/>
    </source>
</evidence>
<evidence type="ECO:0000256" key="7">
    <source>
        <dbReference type="ARBA" id="ARBA00005412"/>
    </source>
</evidence>
<feature type="binding site" evidence="19">
    <location>
        <position position="279"/>
    </location>
    <ligand>
        <name>Zn(2+)</name>
        <dbReference type="ChEBI" id="CHEBI:29105"/>
    </ligand>
</feature>
<dbReference type="STRING" id="1110502.TMO_0344"/>
<dbReference type="AlphaFoldDB" id="I3THE5"/>
<evidence type="ECO:0000256" key="2">
    <source>
        <dbReference type="ARBA" id="ARBA00001911"/>
    </source>
</evidence>
<dbReference type="KEGG" id="tmo:TMO_0344"/>
<dbReference type="InterPro" id="IPR030960">
    <property type="entry name" value="DHQS/DOIS_N"/>
</dbReference>
<accession>I3THE5</accession>
<comment type="subcellular location">
    <subcellularLocation>
        <location evidence="5 19">Cytoplasm</location>
    </subcellularLocation>
</comment>
<evidence type="ECO:0000256" key="11">
    <source>
        <dbReference type="ARBA" id="ARBA00022605"/>
    </source>
</evidence>
<feature type="binding site" evidence="19">
    <location>
        <position position="297"/>
    </location>
    <ligand>
        <name>Zn(2+)</name>
        <dbReference type="ChEBI" id="CHEBI:29105"/>
    </ligand>
</feature>
<dbReference type="HAMAP" id="MF_00110">
    <property type="entry name" value="DHQ_synthase"/>
    <property type="match status" value="1"/>
</dbReference>
<dbReference type="InterPro" id="IPR016037">
    <property type="entry name" value="DHQ_synth_AroB"/>
</dbReference>
<evidence type="ECO:0000256" key="12">
    <source>
        <dbReference type="ARBA" id="ARBA00022723"/>
    </source>
</evidence>
<dbReference type="GO" id="GO:0005737">
    <property type="term" value="C:cytoplasm"/>
    <property type="evidence" value="ECO:0007669"/>
    <property type="project" value="UniProtKB-SubCell"/>
</dbReference>
<evidence type="ECO:0000256" key="1">
    <source>
        <dbReference type="ARBA" id="ARBA00001393"/>
    </source>
</evidence>
<sequence length="409" mass="42652">MTAQTATPLPDTRNRLSDDGELVTLPGVAAPARRVRVPLDDRAYDILVGDGLLPVTGRLIRETMGVRRAAVVTDETVAGHHLAVLSRALDDAGIAHGTIILPPGEGTKRFGSLETLLDGLLASGIERGQPVIALGGGVVGDLAGFAAAVLRRGTRFVQVPTTLLAQVDSSVGGKTGINTSHGKNLVGAFHQPGLVVADTGLLSTLPRRELLAGYAEVVKYGAIDDAPFFDWLERRGAEVIAGAGSARDQAVARSCAAKARIVAADETETGQRALLNLGHTFGHAFEAMAGYDGRLLHGEGVAIGMVAAFRLSVRRGLCPMADLERLTAHLAAVGLPTRPQDVTGVDWTVDGLMAPIAQDKKAREGRVRYILARGIGRSFIADDVAPAEVAALLDDILADRPEGPAVPAG</sequence>
<evidence type="ECO:0000256" key="13">
    <source>
        <dbReference type="ARBA" id="ARBA00022741"/>
    </source>
</evidence>
<dbReference type="InterPro" id="IPR056179">
    <property type="entry name" value="DHQS_C"/>
</dbReference>
<dbReference type="InterPro" id="IPR030963">
    <property type="entry name" value="DHQ_synth_fam"/>
</dbReference>
<dbReference type="GO" id="GO:0046872">
    <property type="term" value="F:metal ion binding"/>
    <property type="evidence" value="ECO:0007669"/>
    <property type="project" value="UniProtKB-KW"/>
</dbReference>
<evidence type="ECO:0000256" key="15">
    <source>
        <dbReference type="ARBA" id="ARBA00023027"/>
    </source>
</evidence>
<comment type="cofactor">
    <cofactor evidence="19">
        <name>Co(2+)</name>
        <dbReference type="ChEBI" id="CHEBI:48828"/>
    </cofactor>
    <cofactor evidence="19">
        <name>Zn(2+)</name>
        <dbReference type="ChEBI" id="CHEBI:29105"/>
    </cofactor>
    <text evidence="19">Binds 1 divalent metal cation per subunit. Can use either Co(2+) or Zn(2+).</text>
</comment>
<evidence type="ECO:0000256" key="5">
    <source>
        <dbReference type="ARBA" id="ARBA00004496"/>
    </source>
</evidence>
<dbReference type="PANTHER" id="PTHR43622">
    <property type="entry name" value="3-DEHYDROQUINATE SYNTHASE"/>
    <property type="match status" value="1"/>
</dbReference>
<proteinExistence type="inferred from homology"/>
<evidence type="ECO:0000256" key="16">
    <source>
        <dbReference type="ARBA" id="ARBA00023141"/>
    </source>
</evidence>
<evidence type="ECO:0000256" key="19">
    <source>
        <dbReference type="HAMAP-Rule" id="MF_00110"/>
    </source>
</evidence>
<dbReference type="GO" id="GO:0009423">
    <property type="term" value="P:chorismate biosynthetic process"/>
    <property type="evidence" value="ECO:0007669"/>
    <property type="project" value="UniProtKB-UniRule"/>
</dbReference>
<dbReference type="NCBIfam" id="TIGR01357">
    <property type="entry name" value="aroB"/>
    <property type="match status" value="1"/>
</dbReference>
<comment type="caution">
    <text evidence="19">Lacks conserved residue(s) required for the propagation of feature annotation.</text>
</comment>
<feature type="binding site" evidence="19">
    <location>
        <position position="174"/>
    </location>
    <ligand>
        <name>NAD(+)</name>
        <dbReference type="ChEBI" id="CHEBI:57540"/>
    </ligand>
</feature>
<feature type="binding site" evidence="19">
    <location>
        <position position="216"/>
    </location>
    <ligand>
        <name>Zn(2+)</name>
        <dbReference type="ChEBI" id="CHEBI:29105"/>
    </ligand>
</feature>
<feature type="binding site" evidence="19">
    <location>
        <begin position="161"/>
        <end position="162"/>
    </location>
    <ligand>
        <name>NAD(+)</name>
        <dbReference type="ChEBI" id="CHEBI:57540"/>
    </ligand>
</feature>
<dbReference type="GO" id="GO:0000166">
    <property type="term" value="F:nucleotide binding"/>
    <property type="evidence" value="ECO:0007669"/>
    <property type="project" value="UniProtKB-KW"/>
</dbReference>
<dbReference type="GO" id="GO:0008652">
    <property type="term" value="P:amino acid biosynthetic process"/>
    <property type="evidence" value="ECO:0007669"/>
    <property type="project" value="UniProtKB-KW"/>
</dbReference>
<evidence type="ECO:0000256" key="14">
    <source>
        <dbReference type="ARBA" id="ARBA00022833"/>
    </source>
</evidence>
<dbReference type="FunFam" id="3.40.50.1970:FF:000007">
    <property type="entry name" value="Pentafunctional AROM polypeptide"/>
    <property type="match status" value="1"/>
</dbReference>
<evidence type="ECO:0000256" key="8">
    <source>
        <dbReference type="ARBA" id="ARBA00013031"/>
    </source>
</evidence>
<feature type="binding site" evidence="19">
    <location>
        <begin position="137"/>
        <end position="141"/>
    </location>
    <ligand>
        <name>NAD(+)</name>
        <dbReference type="ChEBI" id="CHEBI:57540"/>
    </ligand>
</feature>
<comment type="cofactor">
    <cofactor evidence="2 19">
        <name>NAD(+)</name>
        <dbReference type="ChEBI" id="CHEBI:57540"/>
    </cofactor>
</comment>
<keyword evidence="16 19" id="KW-0057">Aromatic amino acid biosynthesis</keyword>
<dbReference type="InterPro" id="IPR050071">
    <property type="entry name" value="Dehydroquinate_synthase"/>
</dbReference>
<evidence type="ECO:0000256" key="3">
    <source>
        <dbReference type="ARBA" id="ARBA00001947"/>
    </source>
</evidence>
<evidence type="ECO:0000259" key="20">
    <source>
        <dbReference type="Pfam" id="PF01761"/>
    </source>
</evidence>
<dbReference type="eggNOG" id="COG0337">
    <property type="taxonomic scope" value="Bacteria"/>
</dbReference>
<dbReference type="HOGENOM" id="CLU_001201_0_2_5"/>
<comment type="catalytic activity">
    <reaction evidence="1 19">
        <text>7-phospho-2-dehydro-3-deoxy-D-arabino-heptonate = 3-dehydroquinate + phosphate</text>
        <dbReference type="Rhea" id="RHEA:21968"/>
        <dbReference type="ChEBI" id="CHEBI:32364"/>
        <dbReference type="ChEBI" id="CHEBI:43474"/>
        <dbReference type="ChEBI" id="CHEBI:58394"/>
        <dbReference type="EC" id="4.2.3.4"/>
    </reaction>
</comment>
<dbReference type="Gene3D" id="3.40.50.1970">
    <property type="match status" value="1"/>
</dbReference>
<keyword evidence="17 19" id="KW-0456">Lyase</keyword>
<evidence type="ECO:0000313" key="22">
    <source>
        <dbReference type="EMBL" id="AFK52183.1"/>
    </source>
</evidence>
<evidence type="ECO:0000259" key="21">
    <source>
        <dbReference type="Pfam" id="PF24621"/>
    </source>
</evidence>
<dbReference type="GO" id="GO:0009073">
    <property type="term" value="P:aromatic amino acid family biosynthetic process"/>
    <property type="evidence" value="ECO:0007669"/>
    <property type="project" value="UniProtKB-KW"/>
</dbReference>
<dbReference type="Gene3D" id="1.20.1090.10">
    <property type="entry name" value="Dehydroquinate synthase-like - alpha domain"/>
    <property type="match status" value="1"/>
</dbReference>
<evidence type="ECO:0000256" key="17">
    <source>
        <dbReference type="ARBA" id="ARBA00023239"/>
    </source>
</evidence>
<evidence type="ECO:0000256" key="4">
    <source>
        <dbReference type="ARBA" id="ARBA00003485"/>
    </source>
</evidence>
<keyword evidence="12 19" id="KW-0479">Metal-binding</keyword>
<dbReference type="RefSeq" id="WP_014743863.1">
    <property type="nucleotide sequence ID" value="NC_017956.1"/>
</dbReference>
<dbReference type="UniPathway" id="UPA00053">
    <property type="reaction ID" value="UER00085"/>
</dbReference>
<dbReference type="CDD" id="cd08195">
    <property type="entry name" value="DHQS"/>
    <property type="match status" value="1"/>
</dbReference>
<comment type="function">
    <text evidence="4 19">Catalyzes the conversion of 3-deoxy-D-arabino-heptulosonate 7-phosphate (DAHP) to dehydroquinate (DHQ).</text>
</comment>
<evidence type="ECO:0000256" key="9">
    <source>
        <dbReference type="ARBA" id="ARBA00017684"/>
    </source>
</evidence>
<keyword evidence="15 19" id="KW-0520">NAD</keyword>
<dbReference type="EMBL" id="CP003236">
    <property type="protein sequence ID" value="AFK52183.1"/>
    <property type="molecule type" value="Genomic_DNA"/>
</dbReference>
<dbReference type="PATRIC" id="fig|1110502.3.peg.355"/>
<evidence type="ECO:0000313" key="23">
    <source>
        <dbReference type="Proteomes" id="UP000005258"/>
    </source>
</evidence>
<keyword evidence="10 19" id="KW-0963">Cytoplasm</keyword>
<gene>
    <name evidence="19 22" type="primary">aroB</name>
    <name evidence="22" type="ordered locus">TMO_0344</name>
</gene>
<reference evidence="22 23" key="1">
    <citation type="journal article" date="2012" name="J. Am. Chem. Soc.">
        <title>Bacterial biosynthesis and maturation of the didemnin anti-cancer agents.</title>
        <authorList>
            <person name="Xu Y."/>
            <person name="Kersten R.D."/>
            <person name="Nam S.J."/>
            <person name="Lu L."/>
            <person name="Al-Suwailem A.M."/>
            <person name="Zheng H."/>
            <person name="Fenical W."/>
            <person name="Dorrestein P.C."/>
            <person name="Moore B.S."/>
            <person name="Qian P.Y."/>
        </authorList>
    </citation>
    <scope>NUCLEOTIDE SEQUENCE [LARGE SCALE GENOMIC DNA]</scope>
    <source>
        <strain evidence="22 23">KA081020-065</strain>
    </source>
</reference>
<keyword evidence="23" id="KW-1185">Reference proteome</keyword>
<dbReference type="SUPFAM" id="SSF56796">
    <property type="entry name" value="Dehydroquinate synthase-like"/>
    <property type="match status" value="1"/>
</dbReference>
<dbReference type="PANTHER" id="PTHR43622:SF7">
    <property type="entry name" value="3-DEHYDROQUINATE SYNTHASE, CHLOROPLASTIC"/>
    <property type="match status" value="1"/>
</dbReference>